<dbReference type="AlphaFoldDB" id="A0AAQ3SC20"/>
<accession>A0AAQ3SC20</accession>
<dbReference type="Proteomes" id="UP001374535">
    <property type="component" value="Chromosome 1"/>
</dbReference>
<dbReference type="EMBL" id="CP144700">
    <property type="protein sequence ID" value="WVZ23134.1"/>
    <property type="molecule type" value="Genomic_DNA"/>
</dbReference>
<name>A0AAQ3SC20_VIGMU</name>
<organism evidence="1 2">
    <name type="scientific">Vigna mungo</name>
    <name type="common">Black gram</name>
    <name type="synonym">Phaseolus mungo</name>
    <dbReference type="NCBI Taxonomy" id="3915"/>
    <lineage>
        <taxon>Eukaryota</taxon>
        <taxon>Viridiplantae</taxon>
        <taxon>Streptophyta</taxon>
        <taxon>Embryophyta</taxon>
        <taxon>Tracheophyta</taxon>
        <taxon>Spermatophyta</taxon>
        <taxon>Magnoliopsida</taxon>
        <taxon>eudicotyledons</taxon>
        <taxon>Gunneridae</taxon>
        <taxon>Pentapetalae</taxon>
        <taxon>rosids</taxon>
        <taxon>fabids</taxon>
        <taxon>Fabales</taxon>
        <taxon>Fabaceae</taxon>
        <taxon>Papilionoideae</taxon>
        <taxon>50 kb inversion clade</taxon>
        <taxon>NPAAA clade</taxon>
        <taxon>indigoferoid/millettioid clade</taxon>
        <taxon>Phaseoleae</taxon>
        <taxon>Vigna</taxon>
    </lineage>
</organism>
<evidence type="ECO:0000313" key="2">
    <source>
        <dbReference type="Proteomes" id="UP001374535"/>
    </source>
</evidence>
<evidence type="ECO:0000313" key="1">
    <source>
        <dbReference type="EMBL" id="WVZ23134.1"/>
    </source>
</evidence>
<reference evidence="1 2" key="1">
    <citation type="journal article" date="2023" name="Life. Sci Alliance">
        <title>Evolutionary insights into 3D genome organization and epigenetic landscape of Vigna mungo.</title>
        <authorList>
            <person name="Junaid A."/>
            <person name="Singh B."/>
            <person name="Bhatia S."/>
        </authorList>
    </citation>
    <scope>NUCLEOTIDE SEQUENCE [LARGE SCALE GENOMIC DNA]</scope>
    <source>
        <strain evidence="1">Urdbean</strain>
    </source>
</reference>
<keyword evidence="2" id="KW-1185">Reference proteome</keyword>
<protein>
    <submittedName>
        <fullName evidence="1">Uncharacterized protein</fullName>
    </submittedName>
</protein>
<proteinExistence type="predicted"/>
<sequence>MGQKKEVYEMMGHHQNLTLMCCSCETLTLAYQCPLPLFWGSHQNCCLHYSLWHQRKMTAFCCGRELCTHSVCLQISPAKHCDNNHYISLSQFMIVDRNIRSVIQYYHGFSCLCLKPVCFILCAHESLRFLRSYCGLSSN</sequence>
<gene>
    <name evidence="1" type="ORF">V8G54_001678</name>
</gene>